<evidence type="ECO:0000313" key="4">
    <source>
        <dbReference type="EMBL" id="MBX49225.1"/>
    </source>
</evidence>
<dbReference type="GO" id="GO:0042645">
    <property type="term" value="C:mitochondrial nucleoid"/>
    <property type="evidence" value="ECO:0007669"/>
    <property type="project" value="TreeGrafter"/>
</dbReference>
<sequence length="220" mass="24346">MANSMAALSRRLTRSLLSNARMGQISMPFCTSNVTEEDPASDESNSNSDVDPIPDLPSEQQHQQQPRRQVYDPPLENGLDAGIYRALLVGQVGQKPFQKKLKSGRVVTMLSVGTGGIRNNRRPFNDEEPKEYANRGSVQWHRVSVYLEGLGNIVMKNVVPGSIVYLEGNLETKVLGDPITGLVRRIREIAIRRDGRIIFLSHAAAGQEASPSELKNVGYY</sequence>
<dbReference type="PANTHER" id="PTHR10302">
    <property type="entry name" value="SINGLE-STRANDED DNA-BINDING PROTEIN"/>
    <property type="match status" value="1"/>
</dbReference>
<proteinExistence type="predicted"/>
<protein>
    <submittedName>
        <fullName evidence="4">Uncharacterized protein MANES_01G021700</fullName>
    </submittedName>
</protein>
<organism evidence="4">
    <name type="scientific">Rhizophora mucronata</name>
    <name type="common">Asiatic mangrove</name>
    <dbReference type="NCBI Taxonomy" id="61149"/>
    <lineage>
        <taxon>Eukaryota</taxon>
        <taxon>Viridiplantae</taxon>
        <taxon>Streptophyta</taxon>
        <taxon>Embryophyta</taxon>
        <taxon>Tracheophyta</taxon>
        <taxon>Spermatophyta</taxon>
        <taxon>Magnoliopsida</taxon>
        <taxon>eudicotyledons</taxon>
        <taxon>Gunneridae</taxon>
        <taxon>Pentapetalae</taxon>
        <taxon>rosids</taxon>
        <taxon>fabids</taxon>
        <taxon>Malpighiales</taxon>
        <taxon>Rhizophoraceae</taxon>
        <taxon>Rhizophora</taxon>
    </lineage>
</organism>
<dbReference type="PROSITE" id="PS50935">
    <property type="entry name" value="SSB"/>
    <property type="match status" value="1"/>
</dbReference>
<dbReference type="AlphaFoldDB" id="A0A2P2P390"/>
<dbReference type="GO" id="GO:0006264">
    <property type="term" value="P:mitochondrial DNA replication"/>
    <property type="evidence" value="ECO:0007669"/>
    <property type="project" value="TreeGrafter"/>
</dbReference>
<evidence type="ECO:0000256" key="2">
    <source>
        <dbReference type="PROSITE-ProRule" id="PRU00252"/>
    </source>
</evidence>
<dbReference type="Pfam" id="PF00436">
    <property type="entry name" value="SSB"/>
    <property type="match status" value="1"/>
</dbReference>
<evidence type="ECO:0000256" key="1">
    <source>
        <dbReference type="ARBA" id="ARBA00023125"/>
    </source>
</evidence>
<dbReference type="EMBL" id="GGEC01068741">
    <property type="protein sequence ID" value="MBX49225.1"/>
    <property type="molecule type" value="Transcribed_RNA"/>
</dbReference>
<dbReference type="FunFam" id="2.40.50.140:FF:000160">
    <property type="entry name" value="single-stranded DNA-binding protein, mitochondrial"/>
    <property type="match status" value="1"/>
</dbReference>
<feature type="region of interest" description="Disordered" evidence="3">
    <location>
        <begin position="32"/>
        <end position="75"/>
    </location>
</feature>
<dbReference type="InterPro" id="IPR012340">
    <property type="entry name" value="NA-bd_OB-fold"/>
</dbReference>
<reference evidence="4" key="1">
    <citation type="submission" date="2018-02" db="EMBL/GenBank/DDBJ databases">
        <title>Rhizophora mucronata_Transcriptome.</title>
        <authorList>
            <person name="Meera S.P."/>
            <person name="Sreeshan A."/>
            <person name="Augustine A."/>
        </authorList>
    </citation>
    <scope>NUCLEOTIDE SEQUENCE</scope>
    <source>
        <tissue evidence="4">Leaf</tissue>
    </source>
</reference>
<dbReference type="GO" id="GO:0003697">
    <property type="term" value="F:single-stranded DNA binding"/>
    <property type="evidence" value="ECO:0007669"/>
    <property type="project" value="InterPro"/>
</dbReference>
<accession>A0A2P2P390</accession>
<name>A0A2P2P390_RHIMU</name>
<dbReference type="PANTHER" id="PTHR10302:SF16">
    <property type="entry name" value="NUCLEIC ACID-BINDING, OB-FOLD-LIKE PROTEIN"/>
    <property type="match status" value="1"/>
</dbReference>
<dbReference type="Gene3D" id="2.40.50.140">
    <property type="entry name" value="Nucleic acid-binding proteins"/>
    <property type="match status" value="1"/>
</dbReference>
<dbReference type="InterPro" id="IPR000424">
    <property type="entry name" value="Primosome_PriB/ssb"/>
</dbReference>
<evidence type="ECO:0000256" key="3">
    <source>
        <dbReference type="SAM" id="MobiDB-lite"/>
    </source>
</evidence>
<dbReference type="InterPro" id="IPR011344">
    <property type="entry name" value="ssDNA-bd"/>
</dbReference>
<keyword evidence="1 2" id="KW-0238">DNA-binding</keyword>
<dbReference type="SUPFAM" id="SSF50249">
    <property type="entry name" value="Nucleic acid-binding proteins"/>
    <property type="match status" value="1"/>
</dbReference>